<dbReference type="EMBL" id="JAOTPV010000039">
    <property type="protein sequence ID" value="KAJ4467809.1"/>
    <property type="molecule type" value="Genomic_DNA"/>
</dbReference>
<accession>A0A9W9DFE7</accession>
<gene>
    <name evidence="1" type="ORF">J3R30DRAFT_3306513</name>
    <name evidence="2" type="ORF">J3R30DRAFT_3306521</name>
</gene>
<keyword evidence="3" id="KW-1185">Reference proteome</keyword>
<reference evidence="1" key="1">
    <citation type="submission" date="2022-08" db="EMBL/GenBank/DDBJ databases">
        <title>A Global Phylogenomic Analysis of the Shiitake Genus Lentinula.</title>
        <authorList>
            <consortium name="DOE Joint Genome Institute"/>
            <person name="Sierra-Patev S."/>
            <person name="Min B."/>
            <person name="Naranjo-Ortiz M."/>
            <person name="Looney B."/>
            <person name="Konkel Z."/>
            <person name="Slot J.C."/>
            <person name="Sakamoto Y."/>
            <person name="Steenwyk J.L."/>
            <person name="Rokas A."/>
            <person name="Carro J."/>
            <person name="Camarero S."/>
            <person name="Ferreira P."/>
            <person name="Molpeceres G."/>
            <person name="Ruiz-Duenas F.J."/>
            <person name="Serrano A."/>
            <person name="Henrissat B."/>
            <person name="Drula E."/>
            <person name="Hughes K.W."/>
            <person name="Mata J.L."/>
            <person name="Ishikawa N.K."/>
            <person name="Vargas-Isla R."/>
            <person name="Ushijima S."/>
            <person name="Smith C.A."/>
            <person name="Ahrendt S."/>
            <person name="Andreopoulos W."/>
            <person name="He G."/>
            <person name="Labutti K."/>
            <person name="Lipzen A."/>
            <person name="Ng V."/>
            <person name="Riley R."/>
            <person name="Sandor L."/>
            <person name="Barry K."/>
            <person name="Martinez A.T."/>
            <person name="Xiao Y."/>
            <person name="Gibbons J.G."/>
            <person name="Terashima K."/>
            <person name="Grigoriev I.V."/>
            <person name="Hibbett D.S."/>
        </authorList>
    </citation>
    <scope>NUCLEOTIDE SEQUENCE</scope>
    <source>
        <strain evidence="1">JLM2183</strain>
    </source>
</reference>
<dbReference type="Proteomes" id="UP001150266">
    <property type="component" value="Unassembled WGS sequence"/>
</dbReference>
<protein>
    <submittedName>
        <fullName evidence="1">Uncharacterized protein</fullName>
    </submittedName>
</protein>
<name>A0A9W9DFE7_9AGAR</name>
<evidence type="ECO:0000313" key="3">
    <source>
        <dbReference type="Proteomes" id="UP001150266"/>
    </source>
</evidence>
<feature type="non-terminal residue" evidence="1">
    <location>
        <position position="1"/>
    </location>
</feature>
<sequence>FCNRSLRYADAYAKGFNGREAAYATKRYCGHRCIPTEYLKDFESDGVLAKFKELQKLQIYSHL</sequence>
<evidence type="ECO:0000313" key="1">
    <source>
        <dbReference type="EMBL" id="KAJ4467809.1"/>
    </source>
</evidence>
<proteinExistence type="predicted"/>
<dbReference type="EMBL" id="JAOTPV010000039">
    <property type="protein sequence ID" value="KAJ4467810.1"/>
    <property type="molecule type" value="Genomic_DNA"/>
</dbReference>
<comment type="caution">
    <text evidence="1">The sequence shown here is derived from an EMBL/GenBank/DDBJ whole genome shotgun (WGS) entry which is preliminary data.</text>
</comment>
<organism evidence="1 3">
    <name type="scientific">Lentinula aciculospora</name>
    <dbReference type="NCBI Taxonomy" id="153920"/>
    <lineage>
        <taxon>Eukaryota</taxon>
        <taxon>Fungi</taxon>
        <taxon>Dikarya</taxon>
        <taxon>Basidiomycota</taxon>
        <taxon>Agaricomycotina</taxon>
        <taxon>Agaricomycetes</taxon>
        <taxon>Agaricomycetidae</taxon>
        <taxon>Agaricales</taxon>
        <taxon>Marasmiineae</taxon>
        <taxon>Omphalotaceae</taxon>
        <taxon>Lentinula</taxon>
    </lineage>
</organism>
<dbReference type="OrthoDB" id="2416294at2759"/>
<dbReference type="AlphaFoldDB" id="A0A9W9DFE7"/>
<evidence type="ECO:0000313" key="2">
    <source>
        <dbReference type="EMBL" id="KAJ4467810.1"/>
    </source>
</evidence>